<gene>
    <name evidence="1" type="ORF">LCAKO_0971</name>
</gene>
<evidence type="ECO:0000313" key="2">
    <source>
        <dbReference type="Proteomes" id="UP000423274"/>
    </source>
</evidence>
<dbReference type="Proteomes" id="UP000423274">
    <property type="component" value="Chromosome"/>
</dbReference>
<organism evidence="1 2">
    <name type="scientific">Lacticaseibacillus paracasei subsp. paracasei</name>
    <dbReference type="NCBI Taxonomy" id="47714"/>
    <lineage>
        <taxon>Bacteria</taxon>
        <taxon>Bacillati</taxon>
        <taxon>Bacillota</taxon>
        <taxon>Bacilli</taxon>
        <taxon>Lactobacillales</taxon>
        <taxon>Lactobacillaceae</taxon>
        <taxon>Lacticaseibacillus</taxon>
    </lineage>
</organism>
<proteinExistence type="predicted"/>
<name>A0AAP9HFR9_LACPA</name>
<accession>A0AAP9HFR9</accession>
<reference evidence="1 2" key="1">
    <citation type="submission" date="2017-08" db="EMBL/GenBank/DDBJ databases">
        <title>Genome sequence, comparative genomics and functional analysis of the highly adhesive Lactobacillus paracasei Kobulty strain.</title>
        <authorList>
            <person name="Koryszewska-Baginska A."/>
            <person name="Grynberg M."/>
            <person name="Aleksandrzak-Piekarczyk T."/>
        </authorList>
    </citation>
    <scope>NUCLEOTIDE SEQUENCE [LARGE SCALE GENOMIC DNA]</scope>
    <source>
        <strain evidence="1 2">IBB3423</strain>
    </source>
</reference>
<protein>
    <submittedName>
        <fullName evidence="1">Phage protein</fullName>
    </submittedName>
</protein>
<dbReference type="Gene3D" id="3.40.30.10">
    <property type="entry name" value="Glutaredoxin"/>
    <property type="match status" value="1"/>
</dbReference>
<dbReference type="AlphaFoldDB" id="A0AAP9HFR9"/>
<evidence type="ECO:0000313" key="1">
    <source>
        <dbReference type="EMBL" id="QGV17508.1"/>
    </source>
</evidence>
<dbReference type="EMBL" id="CP022954">
    <property type="protein sequence ID" value="QGV17508.1"/>
    <property type="molecule type" value="Genomic_DNA"/>
</dbReference>
<sequence length="53" mass="6230">MPVQTITADADDYERFRKLGYQSFPVVTVYKANGTHETWCDLQVDKIKQYTEE</sequence>